<keyword evidence="2" id="KW-1185">Reference proteome</keyword>
<dbReference type="AlphaFoldDB" id="A0A9X2K236"/>
<evidence type="ECO:0000313" key="1">
    <source>
        <dbReference type="EMBL" id="MCP2357563.1"/>
    </source>
</evidence>
<sequence>MPVSSVSVPDHDRAVRALVPALHALTDGQRDALGSVLGALTSL</sequence>
<gene>
    <name evidence="1" type="ORF">HD597_004583</name>
</gene>
<dbReference type="EMBL" id="JAMZEB010000002">
    <property type="protein sequence ID" value="MCP2357563.1"/>
    <property type="molecule type" value="Genomic_DNA"/>
</dbReference>
<accession>A0A9X2K236</accession>
<name>A0A9X2K236_9ACTN</name>
<reference evidence="1" key="1">
    <citation type="submission" date="2022-06" db="EMBL/GenBank/DDBJ databases">
        <title>Sequencing the genomes of 1000 actinobacteria strains.</title>
        <authorList>
            <person name="Klenk H.-P."/>
        </authorList>
    </citation>
    <scope>NUCLEOTIDE SEQUENCE</scope>
    <source>
        <strain evidence="1">DSM 46694</strain>
    </source>
</reference>
<proteinExistence type="predicted"/>
<dbReference type="Proteomes" id="UP001139648">
    <property type="component" value="Unassembled WGS sequence"/>
</dbReference>
<protein>
    <submittedName>
        <fullName evidence="1">Uncharacterized protein</fullName>
    </submittedName>
</protein>
<comment type="caution">
    <text evidence="1">The sequence shown here is derived from an EMBL/GenBank/DDBJ whole genome shotgun (WGS) entry which is preliminary data.</text>
</comment>
<evidence type="ECO:0000313" key="2">
    <source>
        <dbReference type="Proteomes" id="UP001139648"/>
    </source>
</evidence>
<dbReference type="RefSeq" id="WP_276082993.1">
    <property type="nucleotide sequence ID" value="NZ_JAMZEB010000002.1"/>
</dbReference>
<organism evidence="1 2">
    <name type="scientific">Nonomuraea thailandensis</name>
    <dbReference type="NCBI Taxonomy" id="1188745"/>
    <lineage>
        <taxon>Bacteria</taxon>
        <taxon>Bacillati</taxon>
        <taxon>Actinomycetota</taxon>
        <taxon>Actinomycetes</taxon>
        <taxon>Streptosporangiales</taxon>
        <taxon>Streptosporangiaceae</taxon>
        <taxon>Nonomuraea</taxon>
    </lineage>
</organism>